<dbReference type="PANTHER" id="PTHR24276:SF97">
    <property type="entry name" value="GH13245P2-RELATED"/>
    <property type="match status" value="1"/>
</dbReference>
<dbReference type="OrthoDB" id="10059102at2759"/>
<dbReference type="PROSITE" id="PS00135">
    <property type="entry name" value="TRYPSIN_SER"/>
    <property type="match status" value="1"/>
</dbReference>
<dbReference type="EC" id="3.4.21.4" evidence="10"/>
<dbReference type="MEROPS" id="S01.A59"/>
<keyword evidence="7" id="KW-0865">Zymogen</keyword>
<dbReference type="FunFam" id="2.40.10.10:FF:000034">
    <property type="entry name" value="Eupolytin"/>
    <property type="match status" value="1"/>
</dbReference>
<dbReference type="InterPro" id="IPR009003">
    <property type="entry name" value="Peptidase_S1_PA"/>
</dbReference>
<keyword evidence="8" id="KW-1015">Disulfide bond</keyword>
<evidence type="ECO:0000313" key="15">
    <source>
        <dbReference type="Proteomes" id="UP000007798"/>
    </source>
</evidence>
<accession>B4MKE6</accession>
<evidence type="ECO:0000256" key="9">
    <source>
        <dbReference type="ARBA" id="ARBA00036320"/>
    </source>
</evidence>
<dbReference type="eggNOG" id="KOG3627">
    <property type="taxonomic scope" value="Eukaryota"/>
</dbReference>
<dbReference type="GO" id="GO:0007586">
    <property type="term" value="P:digestion"/>
    <property type="evidence" value="ECO:0007669"/>
    <property type="project" value="UniProtKB-KW"/>
</dbReference>
<name>B4MKE6_DROWI</name>
<dbReference type="FunCoup" id="B4MKE6">
    <property type="interactions" value="27"/>
</dbReference>
<evidence type="ECO:0000256" key="7">
    <source>
        <dbReference type="ARBA" id="ARBA00023145"/>
    </source>
</evidence>
<evidence type="ECO:0000259" key="13">
    <source>
        <dbReference type="PROSITE" id="PS50240"/>
    </source>
</evidence>
<reference evidence="14 15" key="1">
    <citation type="journal article" date="2007" name="Nature">
        <title>Evolution of genes and genomes on the Drosophila phylogeny.</title>
        <authorList>
            <consortium name="Drosophila 12 Genomes Consortium"/>
            <person name="Clark A.G."/>
            <person name="Eisen M.B."/>
            <person name="Smith D.R."/>
            <person name="Bergman C.M."/>
            <person name="Oliver B."/>
            <person name="Markow T.A."/>
            <person name="Kaufman T.C."/>
            <person name="Kellis M."/>
            <person name="Gelbart W."/>
            <person name="Iyer V.N."/>
            <person name="Pollard D.A."/>
            <person name="Sackton T.B."/>
            <person name="Larracuente A.M."/>
            <person name="Singh N.D."/>
            <person name="Abad J.P."/>
            <person name="Abt D.N."/>
            <person name="Adryan B."/>
            <person name="Aguade M."/>
            <person name="Akashi H."/>
            <person name="Anderson W.W."/>
            <person name="Aquadro C.F."/>
            <person name="Ardell D.H."/>
            <person name="Arguello R."/>
            <person name="Artieri C.G."/>
            <person name="Barbash D.A."/>
            <person name="Barker D."/>
            <person name="Barsanti P."/>
            <person name="Batterham P."/>
            <person name="Batzoglou S."/>
            <person name="Begun D."/>
            <person name="Bhutkar A."/>
            <person name="Blanco E."/>
            <person name="Bosak S.A."/>
            <person name="Bradley R.K."/>
            <person name="Brand A.D."/>
            <person name="Brent M.R."/>
            <person name="Brooks A.N."/>
            <person name="Brown R.H."/>
            <person name="Butlin R.K."/>
            <person name="Caggese C."/>
            <person name="Calvi B.R."/>
            <person name="Bernardo de Carvalho A."/>
            <person name="Caspi A."/>
            <person name="Castrezana S."/>
            <person name="Celniker S.E."/>
            <person name="Chang J.L."/>
            <person name="Chapple C."/>
            <person name="Chatterji S."/>
            <person name="Chinwalla A."/>
            <person name="Civetta A."/>
            <person name="Clifton S.W."/>
            <person name="Comeron J.M."/>
            <person name="Costello J.C."/>
            <person name="Coyne J.A."/>
            <person name="Daub J."/>
            <person name="David R.G."/>
            <person name="Delcher A.L."/>
            <person name="Delehaunty K."/>
            <person name="Do C.B."/>
            <person name="Ebling H."/>
            <person name="Edwards K."/>
            <person name="Eickbush T."/>
            <person name="Evans J.D."/>
            <person name="Filipski A."/>
            <person name="Findeiss S."/>
            <person name="Freyhult E."/>
            <person name="Fulton L."/>
            <person name="Fulton R."/>
            <person name="Garcia A.C."/>
            <person name="Gardiner A."/>
            <person name="Garfield D.A."/>
            <person name="Garvin B.E."/>
            <person name="Gibson G."/>
            <person name="Gilbert D."/>
            <person name="Gnerre S."/>
            <person name="Godfrey J."/>
            <person name="Good R."/>
            <person name="Gotea V."/>
            <person name="Gravely B."/>
            <person name="Greenberg A.J."/>
            <person name="Griffiths-Jones S."/>
            <person name="Gross S."/>
            <person name="Guigo R."/>
            <person name="Gustafson E.A."/>
            <person name="Haerty W."/>
            <person name="Hahn M.W."/>
            <person name="Halligan D.L."/>
            <person name="Halpern A.L."/>
            <person name="Halter G.M."/>
            <person name="Han M.V."/>
            <person name="Heger A."/>
            <person name="Hillier L."/>
            <person name="Hinrichs A.S."/>
            <person name="Holmes I."/>
            <person name="Hoskins R.A."/>
            <person name="Hubisz M.J."/>
            <person name="Hultmark D."/>
            <person name="Huntley M.A."/>
            <person name="Jaffe D.B."/>
            <person name="Jagadeeshan S."/>
            <person name="Jeck W.R."/>
            <person name="Johnson J."/>
            <person name="Jones C.D."/>
            <person name="Jordan W.C."/>
            <person name="Karpen G.H."/>
            <person name="Kataoka E."/>
            <person name="Keightley P.D."/>
            <person name="Kheradpour P."/>
            <person name="Kirkness E.F."/>
            <person name="Koerich L.B."/>
            <person name="Kristiansen K."/>
            <person name="Kudrna D."/>
            <person name="Kulathinal R.J."/>
            <person name="Kumar S."/>
            <person name="Kwok R."/>
            <person name="Lander E."/>
            <person name="Langley C.H."/>
            <person name="Lapoint R."/>
            <person name="Lazzaro B.P."/>
            <person name="Lee S.J."/>
            <person name="Levesque L."/>
            <person name="Li R."/>
            <person name="Lin C.F."/>
            <person name="Lin M.F."/>
            <person name="Lindblad-Toh K."/>
            <person name="Llopart A."/>
            <person name="Long M."/>
            <person name="Low L."/>
            <person name="Lozovsky E."/>
            <person name="Lu J."/>
            <person name="Luo M."/>
            <person name="Machado C.A."/>
            <person name="Makalowski W."/>
            <person name="Marzo M."/>
            <person name="Matsuda M."/>
            <person name="Matzkin L."/>
            <person name="McAllister B."/>
            <person name="McBride C.S."/>
            <person name="McKernan B."/>
            <person name="McKernan K."/>
            <person name="Mendez-Lago M."/>
            <person name="Minx P."/>
            <person name="Mollenhauer M.U."/>
            <person name="Montooth K."/>
            <person name="Mount S.M."/>
            <person name="Mu X."/>
            <person name="Myers E."/>
            <person name="Negre B."/>
            <person name="Newfeld S."/>
            <person name="Nielsen R."/>
            <person name="Noor M.A."/>
            <person name="O'Grady P."/>
            <person name="Pachter L."/>
            <person name="Papaceit M."/>
            <person name="Parisi M.J."/>
            <person name="Parisi M."/>
            <person name="Parts L."/>
            <person name="Pedersen J.S."/>
            <person name="Pesole G."/>
            <person name="Phillippy A.M."/>
            <person name="Ponting C.P."/>
            <person name="Pop M."/>
            <person name="Porcelli D."/>
            <person name="Powell J.R."/>
            <person name="Prohaska S."/>
            <person name="Pruitt K."/>
            <person name="Puig M."/>
            <person name="Quesneville H."/>
            <person name="Ram K.R."/>
            <person name="Rand D."/>
            <person name="Rasmussen M.D."/>
            <person name="Reed L.K."/>
            <person name="Reenan R."/>
            <person name="Reily A."/>
            <person name="Remington K.A."/>
            <person name="Rieger T.T."/>
            <person name="Ritchie M.G."/>
            <person name="Robin C."/>
            <person name="Rogers Y.H."/>
            <person name="Rohde C."/>
            <person name="Rozas J."/>
            <person name="Rubenfield M.J."/>
            <person name="Ruiz A."/>
            <person name="Russo S."/>
            <person name="Salzberg S.L."/>
            <person name="Sanchez-Gracia A."/>
            <person name="Saranga D.J."/>
            <person name="Sato H."/>
            <person name="Schaeffer S.W."/>
            <person name="Schatz M.C."/>
            <person name="Schlenke T."/>
            <person name="Schwartz R."/>
            <person name="Segarra C."/>
            <person name="Singh R.S."/>
            <person name="Sirot L."/>
            <person name="Sirota M."/>
            <person name="Sisneros N.B."/>
            <person name="Smith C.D."/>
            <person name="Smith T.F."/>
            <person name="Spieth J."/>
            <person name="Stage D.E."/>
            <person name="Stark A."/>
            <person name="Stephan W."/>
            <person name="Strausberg R.L."/>
            <person name="Strempel S."/>
            <person name="Sturgill D."/>
            <person name="Sutton G."/>
            <person name="Sutton G.G."/>
            <person name="Tao W."/>
            <person name="Teichmann S."/>
            <person name="Tobari Y.N."/>
            <person name="Tomimura Y."/>
            <person name="Tsolas J.M."/>
            <person name="Valente V.L."/>
            <person name="Venter E."/>
            <person name="Venter J.C."/>
            <person name="Vicario S."/>
            <person name="Vieira F.G."/>
            <person name="Vilella A.J."/>
            <person name="Villasante A."/>
            <person name="Walenz B."/>
            <person name="Wang J."/>
            <person name="Wasserman M."/>
            <person name="Watts T."/>
            <person name="Wilson D."/>
            <person name="Wilson R.K."/>
            <person name="Wing R.A."/>
            <person name="Wolfner M.F."/>
            <person name="Wong A."/>
            <person name="Wong G.K."/>
            <person name="Wu C.I."/>
            <person name="Wu G."/>
            <person name="Yamamoto D."/>
            <person name="Yang H.P."/>
            <person name="Yang S.P."/>
            <person name="Yorke J.A."/>
            <person name="Yoshida K."/>
            <person name="Zdobnov E."/>
            <person name="Zhang P."/>
            <person name="Zhang Y."/>
            <person name="Zimin A.V."/>
            <person name="Baldwin J."/>
            <person name="Abdouelleil A."/>
            <person name="Abdulkadir J."/>
            <person name="Abebe A."/>
            <person name="Abera B."/>
            <person name="Abreu J."/>
            <person name="Acer S.C."/>
            <person name="Aftuck L."/>
            <person name="Alexander A."/>
            <person name="An P."/>
            <person name="Anderson E."/>
            <person name="Anderson S."/>
            <person name="Arachi H."/>
            <person name="Azer M."/>
            <person name="Bachantsang P."/>
            <person name="Barry A."/>
            <person name="Bayul T."/>
            <person name="Berlin A."/>
            <person name="Bessette D."/>
            <person name="Bloom T."/>
            <person name="Blye J."/>
            <person name="Boguslavskiy L."/>
            <person name="Bonnet C."/>
            <person name="Boukhgalter B."/>
            <person name="Bourzgui I."/>
            <person name="Brown A."/>
            <person name="Cahill P."/>
            <person name="Channer S."/>
            <person name="Cheshatsang Y."/>
            <person name="Chuda L."/>
            <person name="Citroen M."/>
            <person name="Collymore A."/>
            <person name="Cooke P."/>
            <person name="Costello M."/>
            <person name="D'Aco K."/>
            <person name="Daza R."/>
            <person name="De Haan G."/>
            <person name="DeGray S."/>
            <person name="DeMaso C."/>
            <person name="Dhargay N."/>
            <person name="Dooley K."/>
            <person name="Dooley E."/>
            <person name="Doricent M."/>
            <person name="Dorje P."/>
            <person name="Dorjee K."/>
            <person name="Dupes A."/>
            <person name="Elong R."/>
            <person name="Falk J."/>
            <person name="Farina A."/>
            <person name="Faro S."/>
            <person name="Ferguson D."/>
            <person name="Fisher S."/>
            <person name="Foley C.D."/>
            <person name="Franke A."/>
            <person name="Friedrich D."/>
            <person name="Gadbois L."/>
            <person name="Gearin G."/>
            <person name="Gearin C.R."/>
            <person name="Giannoukos G."/>
            <person name="Goode T."/>
            <person name="Graham J."/>
            <person name="Grandbois E."/>
            <person name="Grewal S."/>
            <person name="Gyaltsen K."/>
            <person name="Hafez N."/>
            <person name="Hagos B."/>
            <person name="Hall J."/>
            <person name="Henson C."/>
            <person name="Hollinger A."/>
            <person name="Honan T."/>
            <person name="Huard M.D."/>
            <person name="Hughes L."/>
            <person name="Hurhula B."/>
            <person name="Husby M.E."/>
            <person name="Kamat A."/>
            <person name="Kanga B."/>
            <person name="Kashin S."/>
            <person name="Khazanovich D."/>
            <person name="Kisner P."/>
            <person name="Lance K."/>
            <person name="Lara M."/>
            <person name="Lee W."/>
            <person name="Lennon N."/>
            <person name="Letendre F."/>
            <person name="LeVine R."/>
            <person name="Lipovsky A."/>
            <person name="Liu X."/>
            <person name="Liu J."/>
            <person name="Liu S."/>
            <person name="Lokyitsang T."/>
            <person name="Lokyitsang Y."/>
            <person name="Lubonja R."/>
            <person name="Lui A."/>
            <person name="MacDonald P."/>
            <person name="Magnisalis V."/>
            <person name="Maru K."/>
            <person name="Matthews C."/>
            <person name="McCusker W."/>
            <person name="McDonough S."/>
            <person name="Mehta T."/>
            <person name="Meldrim J."/>
            <person name="Meneus L."/>
            <person name="Mihai O."/>
            <person name="Mihalev A."/>
            <person name="Mihova T."/>
            <person name="Mittelman R."/>
            <person name="Mlenga V."/>
            <person name="Montmayeur A."/>
            <person name="Mulrain L."/>
            <person name="Navidi A."/>
            <person name="Naylor J."/>
            <person name="Negash T."/>
            <person name="Nguyen T."/>
            <person name="Nguyen N."/>
            <person name="Nicol R."/>
            <person name="Norbu C."/>
            <person name="Norbu N."/>
            <person name="Novod N."/>
            <person name="O'Neill B."/>
            <person name="Osman S."/>
            <person name="Markiewicz E."/>
            <person name="Oyono O.L."/>
            <person name="Patti C."/>
            <person name="Phunkhang P."/>
            <person name="Pierre F."/>
            <person name="Priest M."/>
            <person name="Raghuraman S."/>
            <person name="Rege F."/>
            <person name="Reyes R."/>
            <person name="Rise C."/>
            <person name="Rogov P."/>
            <person name="Ross K."/>
            <person name="Ryan E."/>
            <person name="Settipalli S."/>
            <person name="Shea T."/>
            <person name="Sherpa N."/>
            <person name="Shi L."/>
            <person name="Shih D."/>
            <person name="Sparrow T."/>
            <person name="Spaulding J."/>
            <person name="Stalker J."/>
            <person name="Stange-Thomann N."/>
            <person name="Stavropoulos S."/>
            <person name="Stone C."/>
            <person name="Strader C."/>
            <person name="Tesfaye S."/>
            <person name="Thomson T."/>
            <person name="Thoulutsang Y."/>
            <person name="Thoulutsang D."/>
            <person name="Topham K."/>
            <person name="Topping I."/>
            <person name="Tsamla T."/>
            <person name="Vassiliev H."/>
            <person name="Vo A."/>
            <person name="Wangchuk T."/>
            <person name="Wangdi T."/>
            <person name="Weiand M."/>
            <person name="Wilkinson J."/>
            <person name="Wilson A."/>
            <person name="Yadav S."/>
            <person name="Young G."/>
            <person name="Yu Q."/>
            <person name="Zembek L."/>
            <person name="Zhong D."/>
            <person name="Zimmer A."/>
            <person name="Zwirko Z."/>
            <person name="Jaffe D.B."/>
            <person name="Alvarez P."/>
            <person name="Brockman W."/>
            <person name="Butler J."/>
            <person name="Chin C."/>
            <person name="Gnerre S."/>
            <person name="Grabherr M."/>
            <person name="Kleber M."/>
            <person name="Mauceli E."/>
            <person name="MacCallum I."/>
        </authorList>
    </citation>
    <scope>NUCLEOTIDE SEQUENCE [LARGE SCALE GENOMIC DNA]</scope>
    <source>
        <strain evidence="15">Tucson 14030-0811.24</strain>
    </source>
</reference>
<dbReference type="PANTHER" id="PTHR24276">
    <property type="entry name" value="POLYSERASE-RELATED"/>
    <property type="match status" value="1"/>
</dbReference>
<comment type="similarity">
    <text evidence="1">Belongs to the peptidase S1 family.</text>
</comment>
<dbReference type="SMART" id="SM00020">
    <property type="entry name" value="Tryp_SPc"/>
    <property type="match status" value="1"/>
</dbReference>
<evidence type="ECO:0000256" key="10">
    <source>
        <dbReference type="ARBA" id="ARBA00038868"/>
    </source>
</evidence>
<dbReference type="InterPro" id="IPR033116">
    <property type="entry name" value="TRYPSIN_SER"/>
</dbReference>
<dbReference type="GO" id="GO:0006508">
    <property type="term" value="P:proteolysis"/>
    <property type="evidence" value="ECO:0007669"/>
    <property type="project" value="UniProtKB-KW"/>
</dbReference>
<dbReference type="PhylomeDB" id="B4MKE6"/>
<dbReference type="EMBL" id="CH963846">
    <property type="protein sequence ID" value="EDW72585.1"/>
    <property type="molecule type" value="Genomic_DNA"/>
</dbReference>
<proteinExistence type="inferred from homology"/>
<comment type="catalytic activity">
    <reaction evidence="9">
        <text>Preferential cleavage: Arg-|-Xaa, Lys-|-Xaa.</text>
        <dbReference type="EC" id="3.4.21.4"/>
    </reaction>
</comment>
<gene>
    <name evidence="14" type="primary">Dwil\GK20989</name>
    <name evidence="14" type="ORF">Dwil_GK20989</name>
</gene>
<dbReference type="OMA" id="MNDRAYK"/>
<dbReference type="InterPro" id="IPR050430">
    <property type="entry name" value="Peptidase_S1"/>
</dbReference>
<dbReference type="PROSITE" id="PS50240">
    <property type="entry name" value="TRYPSIN_DOM"/>
    <property type="match status" value="1"/>
</dbReference>
<dbReference type="InParanoid" id="B4MKE6"/>
<dbReference type="InterPro" id="IPR001314">
    <property type="entry name" value="Peptidase_S1A"/>
</dbReference>
<evidence type="ECO:0000256" key="1">
    <source>
        <dbReference type="ARBA" id="ARBA00007664"/>
    </source>
</evidence>
<organism evidence="14 15">
    <name type="scientific">Drosophila willistoni</name>
    <name type="common">Fruit fly</name>
    <dbReference type="NCBI Taxonomy" id="7260"/>
    <lineage>
        <taxon>Eukaryota</taxon>
        <taxon>Metazoa</taxon>
        <taxon>Ecdysozoa</taxon>
        <taxon>Arthropoda</taxon>
        <taxon>Hexapoda</taxon>
        <taxon>Insecta</taxon>
        <taxon>Pterygota</taxon>
        <taxon>Neoptera</taxon>
        <taxon>Endopterygota</taxon>
        <taxon>Diptera</taxon>
        <taxon>Brachycera</taxon>
        <taxon>Muscomorpha</taxon>
        <taxon>Ephydroidea</taxon>
        <taxon>Drosophilidae</taxon>
        <taxon>Drosophila</taxon>
        <taxon>Sophophora</taxon>
    </lineage>
</organism>
<dbReference type="GO" id="GO:0004252">
    <property type="term" value="F:serine-type endopeptidase activity"/>
    <property type="evidence" value="ECO:0007669"/>
    <property type="project" value="UniProtKB-EC"/>
</dbReference>
<dbReference type="STRING" id="7260.B4MKE6"/>
<sequence>MYHLQFVLMLVLLICRSKGLNITQEQKDKDGRIVGGWETTINYFPHQISLQIGTRHACGGAIVAPTLVLTAAHCVLEYHRPEQYVIRAGSSEWATGGSYIHIRRIIPHSQFQEPTPMNNDIALIQLATPLVYSENIQPIALATKQDKIAFASQLFVSGWGSKTLTQIQPEKRLRYTALKQQDQTQCKHNYQGAGTVTPTMLCAGSPFGGRDSCQGDSGGPLITSVNGQLKLFGIVSWSLGCAHALYPGVYTRVTEYTDWLAETLNELN</sequence>
<dbReference type="AlphaFoldDB" id="B4MKE6"/>
<evidence type="ECO:0000256" key="5">
    <source>
        <dbReference type="ARBA" id="ARBA00022801"/>
    </source>
</evidence>
<dbReference type="PRINTS" id="PR00722">
    <property type="entry name" value="CHYMOTRYPSIN"/>
</dbReference>
<evidence type="ECO:0000256" key="4">
    <source>
        <dbReference type="ARBA" id="ARBA00022757"/>
    </source>
</evidence>
<keyword evidence="6 11" id="KW-0720">Serine protease</keyword>
<evidence type="ECO:0000256" key="6">
    <source>
        <dbReference type="ARBA" id="ARBA00022825"/>
    </source>
</evidence>
<dbReference type="CDD" id="cd00190">
    <property type="entry name" value="Tryp_SPc"/>
    <property type="match status" value="1"/>
</dbReference>
<evidence type="ECO:0000256" key="2">
    <source>
        <dbReference type="ARBA" id="ARBA00022670"/>
    </source>
</evidence>
<evidence type="ECO:0000256" key="12">
    <source>
        <dbReference type="SAM" id="SignalP"/>
    </source>
</evidence>
<evidence type="ECO:0000256" key="11">
    <source>
        <dbReference type="RuleBase" id="RU363034"/>
    </source>
</evidence>
<dbReference type="SUPFAM" id="SSF50494">
    <property type="entry name" value="Trypsin-like serine proteases"/>
    <property type="match status" value="1"/>
</dbReference>
<dbReference type="PROSITE" id="PS00134">
    <property type="entry name" value="TRYPSIN_HIS"/>
    <property type="match status" value="1"/>
</dbReference>
<feature type="domain" description="Peptidase S1" evidence="13">
    <location>
        <begin position="33"/>
        <end position="265"/>
    </location>
</feature>
<evidence type="ECO:0000256" key="3">
    <source>
        <dbReference type="ARBA" id="ARBA00022729"/>
    </source>
</evidence>
<dbReference type="HOGENOM" id="CLU_006842_7_4_1"/>
<protein>
    <recommendedName>
        <fullName evidence="10">trypsin</fullName>
        <ecNumber evidence="10">3.4.21.4</ecNumber>
    </recommendedName>
</protein>
<dbReference type="InterPro" id="IPR001254">
    <property type="entry name" value="Trypsin_dom"/>
</dbReference>
<evidence type="ECO:0000256" key="8">
    <source>
        <dbReference type="ARBA" id="ARBA00023157"/>
    </source>
</evidence>
<dbReference type="Pfam" id="PF00089">
    <property type="entry name" value="Trypsin"/>
    <property type="match status" value="1"/>
</dbReference>
<dbReference type="Proteomes" id="UP000007798">
    <property type="component" value="Unassembled WGS sequence"/>
</dbReference>
<dbReference type="KEGG" id="dwi:6638402"/>
<keyword evidence="2 11" id="KW-0645">Protease</keyword>
<keyword evidence="3 12" id="KW-0732">Signal</keyword>
<dbReference type="SMR" id="B4MKE6"/>
<keyword evidence="5 11" id="KW-0378">Hydrolase</keyword>
<dbReference type="Gene3D" id="2.40.10.10">
    <property type="entry name" value="Trypsin-like serine proteases"/>
    <property type="match status" value="1"/>
</dbReference>
<keyword evidence="15" id="KW-1185">Reference proteome</keyword>
<feature type="chain" id="PRO_5002818025" description="trypsin" evidence="12">
    <location>
        <begin position="20"/>
        <end position="268"/>
    </location>
</feature>
<dbReference type="InterPro" id="IPR043504">
    <property type="entry name" value="Peptidase_S1_PA_chymotrypsin"/>
</dbReference>
<dbReference type="InterPro" id="IPR018114">
    <property type="entry name" value="TRYPSIN_HIS"/>
</dbReference>
<feature type="signal peptide" evidence="12">
    <location>
        <begin position="1"/>
        <end position="19"/>
    </location>
</feature>
<evidence type="ECO:0000313" key="14">
    <source>
        <dbReference type="EMBL" id="EDW72585.1"/>
    </source>
</evidence>
<keyword evidence="4" id="KW-0222">Digestion</keyword>